<evidence type="ECO:0000256" key="6">
    <source>
        <dbReference type="ARBA" id="ARBA00022692"/>
    </source>
</evidence>
<evidence type="ECO:0000256" key="1">
    <source>
        <dbReference type="ARBA" id="ARBA00001971"/>
    </source>
</evidence>
<keyword evidence="8" id="KW-1133">Transmembrane helix</keyword>
<keyword evidence="14" id="KW-1185">Reference proteome</keyword>
<gene>
    <name evidence="13" type="ORF">H0H81_005254</name>
</gene>
<evidence type="ECO:0008006" key="15">
    <source>
        <dbReference type="Google" id="ProtNLM"/>
    </source>
</evidence>
<dbReference type="InterPro" id="IPR050121">
    <property type="entry name" value="Cytochrome_P450_monoxygenase"/>
</dbReference>
<dbReference type="AlphaFoldDB" id="A0A9P7FS15"/>
<keyword evidence="5" id="KW-0349">Heme</keyword>
<keyword evidence="9" id="KW-0560">Oxidoreductase</keyword>
<dbReference type="InterPro" id="IPR036396">
    <property type="entry name" value="Cyt_P450_sf"/>
</dbReference>
<evidence type="ECO:0000256" key="4">
    <source>
        <dbReference type="ARBA" id="ARBA00010617"/>
    </source>
</evidence>
<dbReference type="InterPro" id="IPR001128">
    <property type="entry name" value="Cyt_P450"/>
</dbReference>
<evidence type="ECO:0000256" key="5">
    <source>
        <dbReference type="ARBA" id="ARBA00022617"/>
    </source>
</evidence>
<accession>A0A9P7FS15</accession>
<reference evidence="13" key="1">
    <citation type="submission" date="2021-02" db="EMBL/GenBank/DDBJ databases">
        <authorList>
            <person name="Nieuwenhuis M."/>
            <person name="Van De Peppel L.J.J."/>
        </authorList>
    </citation>
    <scope>NUCLEOTIDE SEQUENCE</scope>
    <source>
        <strain evidence="13">D49</strain>
    </source>
</reference>
<organism evidence="13 14">
    <name type="scientific">Sphagnurus paluster</name>
    <dbReference type="NCBI Taxonomy" id="117069"/>
    <lineage>
        <taxon>Eukaryota</taxon>
        <taxon>Fungi</taxon>
        <taxon>Dikarya</taxon>
        <taxon>Basidiomycota</taxon>
        <taxon>Agaricomycotina</taxon>
        <taxon>Agaricomycetes</taxon>
        <taxon>Agaricomycetidae</taxon>
        <taxon>Agaricales</taxon>
        <taxon>Tricholomatineae</taxon>
        <taxon>Lyophyllaceae</taxon>
        <taxon>Sphagnurus</taxon>
    </lineage>
</organism>
<evidence type="ECO:0000256" key="7">
    <source>
        <dbReference type="ARBA" id="ARBA00022723"/>
    </source>
</evidence>
<dbReference type="Proteomes" id="UP000717328">
    <property type="component" value="Unassembled WGS sequence"/>
</dbReference>
<comment type="pathway">
    <text evidence="3">Secondary metabolite biosynthesis; terpenoid biosynthesis.</text>
</comment>
<dbReference type="Pfam" id="PF00067">
    <property type="entry name" value="p450"/>
    <property type="match status" value="1"/>
</dbReference>
<comment type="cofactor">
    <cofactor evidence="1">
        <name>heme</name>
        <dbReference type="ChEBI" id="CHEBI:30413"/>
    </cofactor>
</comment>
<evidence type="ECO:0000256" key="12">
    <source>
        <dbReference type="ARBA" id="ARBA00023136"/>
    </source>
</evidence>
<evidence type="ECO:0000256" key="8">
    <source>
        <dbReference type="ARBA" id="ARBA00022989"/>
    </source>
</evidence>
<keyword evidence="10" id="KW-0408">Iron</keyword>
<dbReference type="EMBL" id="JABCKI010005847">
    <property type="protein sequence ID" value="KAG5637254.1"/>
    <property type="molecule type" value="Genomic_DNA"/>
</dbReference>
<evidence type="ECO:0000256" key="3">
    <source>
        <dbReference type="ARBA" id="ARBA00004721"/>
    </source>
</evidence>
<comment type="subcellular location">
    <subcellularLocation>
        <location evidence="2">Membrane</location>
    </subcellularLocation>
</comment>
<name>A0A9P7FS15_9AGAR</name>
<comment type="similarity">
    <text evidence="4">Belongs to the cytochrome P450 family.</text>
</comment>
<dbReference type="Gene3D" id="1.10.630.10">
    <property type="entry name" value="Cytochrome P450"/>
    <property type="match status" value="1"/>
</dbReference>
<proteinExistence type="inferred from homology"/>
<evidence type="ECO:0000256" key="11">
    <source>
        <dbReference type="ARBA" id="ARBA00023033"/>
    </source>
</evidence>
<keyword evidence="12" id="KW-0472">Membrane</keyword>
<dbReference type="GO" id="GO:0004497">
    <property type="term" value="F:monooxygenase activity"/>
    <property type="evidence" value="ECO:0007669"/>
    <property type="project" value="UniProtKB-KW"/>
</dbReference>
<dbReference type="GO" id="GO:0016020">
    <property type="term" value="C:membrane"/>
    <property type="evidence" value="ECO:0007669"/>
    <property type="project" value="UniProtKB-SubCell"/>
</dbReference>
<comment type="caution">
    <text evidence="13">The sequence shown here is derived from an EMBL/GenBank/DDBJ whole genome shotgun (WGS) entry which is preliminary data.</text>
</comment>
<evidence type="ECO:0000256" key="9">
    <source>
        <dbReference type="ARBA" id="ARBA00023002"/>
    </source>
</evidence>
<evidence type="ECO:0000313" key="14">
    <source>
        <dbReference type="Proteomes" id="UP000717328"/>
    </source>
</evidence>
<dbReference type="SUPFAM" id="SSF48264">
    <property type="entry name" value="Cytochrome P450"/>
    <property type="match status" value="1"/>
</dbReference>
<evidence type="ECO:0000313" key="13">
    <source>
        <dbReference type="EMBL" id="KAG5637254.1"/>
    </source>
</evidence>
<dbReference type="OrthoDB" id="1470350at2759"/>
<protein>
    <recommendedName>
        <fullName evidence="15">Cytochrome P450</fullName>
    </recommendedName>
</protein>
<keyword evidence="11" id="KW-0503">Monooxygenase</keyword>
<reference evidence="13" key="2">
    <citation type="submission" date="2021-10" db="EMBL/GenBank/DDBJ databases">
        <title>Phylogenomics reveals ancestral predisposition of the termite-cultivated fungus Termitomyces towards a domesticated lifestyle.</title>
        <authorList>
            <person name="Auxier B."/>
            <person name="Grum-Grzhimaylo A."/>
            <person name="Cardenas M.E."/>
            <person name="Lodge J.D."/>
            <person name="Laessoe T."/>
            <person name="Pedersen O."/>
            <person name="Smith M.E."/>
            <person name="Kuyper T.W."/>
            <person name="Franco-Molano E.A."/>
            <person name="Baroni T.J."/>
            <person name="Aanen D.K."/>
        </authorList>
    </citation>
    <scope>NUCLEOTIDE SEQUENCE</scope>
    <source>
        <strain evidence="13">D49</strain>
    </source>
</reference>
<evidence type="ECO:0000256" key="10">
    <source>
        <dbReference type="ARBA" id="ARBA00023004"/>
    </source>
</evidence>
<dbReference type="GO" id="GO:0016705">
    <property type="term" value="F:oxidoreductase activity, acting on paired donors, with incorporation or reduction of molecular oxygen"/>
    <property type="evidence" value="ECO:0007669"/>
    <property type="project" value="InterPro"/>
</dbReference>
<dbReference type="PANTHER" id="PTHR24305">
    <property type="entry name" value="CYTOCHROME P450"/>
    <property type="match status" value="1"/>
</dbReference>
<dbReference type="GO" id="GO:0005506">
    <property type="term" value="F:iron ion binding"/>
    <property type="evidence" value="ECO:0007669"/>
    <property type="project" value="InterPro"/>
</dbReference>
<sequence>MQKIHKHTDAEDLPDRPALFSFVILREFIPTFVKIGTPKFWRWVVDMLPSKSLHKLRDMVDIMENTSNKILDNKNKALEEGGAIMDQIGQGKDIMSILPNLEASERDRLDDDEVLRQHIRLTYATRTRTLIFAATDTTSNALSRILWLLADDPEAQEKLRRELREVRDRNEDIPYDELVALPYLDAVCRETLRLYPPISVVSRKARNDIMIPLSTPLKGIDGRDIQEIVVPKNTVIMVSILNTNRDPAIWGPDAHEWKPERWLSPLPDTVINAHMPGVYSHLLVSSESFYSEL</sequence>
<dbReference type="GO" id="GO:0020037">
    <property type="term" value="F:heme binding"/>
    <property type="evidence" value="ECO:0007669"/>
    <property type="project" value="InterPro"/>
</dbReference>
<evidence type="ECO:0000256" key="2">
    <source>
        <dbReference type="ARBA" id="ARBA00004370"/>
    </source>
</evidence>
<dbReference type="PANTHER" id="PTHR24305:SF166">
    <property type="entry name" value="CYTOCHROME P450 12A4, MITOCHONDRIAL-RELATED"/>
    <property type="match status" value="1"/>
</dbReference>
<keyword evidence="7" id="KW-0479">Metal-binding</keyword>
<keyword evidence="6" id="KW-0812">Transmembrane</keyword>